<dbReference type="InterPro" id="IPR035965">
    <property type="entry name" value="PAS-like_dom_sf"/>
</dbReference>
<evidence type="ECO:0000256" key="8">
    <source>
        <dbReference type="ARBA" id="ARBA00022840"/>
    </source>
</evidence>
<reference evidence="14 15" key="1">
    <citation type="submission" date="2019-12" db="EMBL/GenBank/DDBJ databases">
        <authorList>
            <person name="Li M."/>
        </authorList>
    </citation>
    <scope>NUCLEOTIDE SEQUENCE [LARGE SCALE GENOMIC DNA]</scope>
    <source>
        <strain evidence="14 15">GBMRC 2046</strain>
    </source>
</reference>
<feature type="domain" description="Histidine kinase" evidence="12">
    <location>
        <begin position="1013"/>
        <end position="1232"/>
    </location>
</feature>
<dbReference type="PANTHER" id="PTHR43047">
    <property type="entry name" value="TWO-COMPONENT HISTIDINE PROTEIN KINASE"/>
    <property type="match status" value="1"/>
</dbReference>
<dbReference type="EMBL" id="WUMV01000007">
    <property type="protein sequence ID" value="MXN66234.1"/>
    <property type="molecule type" value="Genomic_DNA"/>
</dbReference>
<evidence type="ECO:0000259" key="13">
    <source>
        <dbReference type="PROSITE" id="PS50112"/>
    </source>
</evidence>
<keyword evidence="9" id="KW-0902">Two-component regulatory system</keyword>
<dbReference type="InterPro" id="IPR003661">
    <property type="entry name" value="HisK_dim/P_dom"/>
</dbReference>
<dbReference type="SUPFAM" id="SSF55874">
    <property type="entry name" value="ATPase domain of HSP90 chaperone/DNA topoisomerase II/histidine kinase"/>
    <property type="match status" value="1"/>
</dbReference>
<organism evidence="14 15">
    <name type="scientific">Stappia sediminis</name>
    <dbReference type="NCBI Taxonomy" id="2692190"/>
    <lineage>
        <taxon>Bacteria</taxon>
        <taxon>Pseudomonadati</taxon>
        <taxon>Pseudomonadota</taxon>
        <taxon>Alphaproteobacteria</taxon>
        <taxon>Hyphomicrobiales</taxon>
        <taxon>Stappiaceae</taxon>
        <taxon>Stappia</taxon>
    </lineage>
</organism>
<proteinExistence type="predicted"/>
<dbReference type="InterPro" id="IPR036890">
    <property type="entry name" value="HATPase_C_sf"/>
</dbReference>
<dbReference type="SUPFAM" id="SSF55785">
    <property type="entry name" value="PYP-like sensor domain (PAS domain)"/>
    <property type="match status" value="3"/>
</dbReference>
<dbReference type="InterPro" id="IPR003594">
    <property type="entry name" value="HATPase_dom"/>
</dbReference>
<keyword evidence="8" id="KW-0067">ATP-binding</keyword>
<accession>A0A7X3LW68</accession>
<evidence type="ECO:0000256" key="10">
    <source>
        <dbReference type="ARBA" id="ARBA00023136"/>
    </source>
</evidence>
<keyword evidence="10" id="KW-0472">Membrane</keyword>
<dbReference type="Gene3D" id="3.30.450.20">
    <property type="entry name" value="PAS domain"/>
    <property type="match status" value="2"/>
</dbReference>
<dbReference type="Pfam" id="PF00989">
    <property type="entry name" value="PAS"/>
    <property type="match status" value="1"/>
</dbReference>
<dbReference type="Proteomes" id="UP000433101">
    <property type="component" value="Unassembled WGS sequence"/>
</dbReference>
<dbReference type="GO" id="GO:0000155">
    <property type="term" value="F:phosphorelay sensor kinase activity"/>
    <property type="evidence" value="ECO:0007669"/>
    <property type="project" value="InterPro"/>
</dbReference>
<feature type="region of interest" description="Disordered" evidence="11">
    <location>
        <begin position="476"/>
        <end position="596"/>
    </location>
</feature>
<evidence type="ECO:0000256" key="1">
    <source>
        <dbReference type="ARBA" id="ARBA00000085"/>
    </source>
</evidence>
<evidence type="ECO:0000256" key="2">
    <source>
        <dbReference type="ARBA" id="ARBA00004370"/>
    </source>
</evidence>
<dbReference type="RefSeq" id="WP_160776481.1">
    <property type="nucleotide sequence ID" value="NZ_WUMV01000007.1"/>
</dbReference>
<dbReference type="Pfam" id="PF13188">
    <property type="entry name" value="PAS_8"/>
    <property type="match status" value="1"/>
</dbReference>
<dbReference type="SUPFAM" id="SSF47384">
    <property type="entry name" value="Homodimeric domain of signal transducing histidine kinase"/>
    <property type="match status" value="1"/>
</dbReference>
<dbReference type="EC" id="2.7.13.3" evidence="3"/>
<name>A0A7X3LW68_9HYPH</name>
<dbReference type="PRINTS" id="PR00344">
    <property type="entry name" value="BCTRLSENSOR"/>
</dbReference>
<gene>
    <name evidence="14" type="ORF">GR183_15070</name>
</gene>
<evidence type="ECO:0000259" key="12">
    <source>
        <dbReference type="PROSITE" id="PS50109"/>
    </source>
</evidence>
<dbReference type="SMART" id="SM00388">
    <property type="entry name" value="HisKA"/>
    <property type="match status" value="1"/>
</dbReference>
<dbReference type="CDD" id="cd00082">
    <property type="entry name" value="HisKA"/>
    <property type="match status" value="1"/>
</dbReference>
<dbReference type="InterPro" id="IPR036097">
    <property type="entry name" value="HisK_dim/P_sf"/>
</dbReference>
<evidence type="ECO:0000256" key="9">
    <source>
        <dbReference type="ARBA" id="ARBA00023012"/>
    </source>
</evidence>
<comment type="subcellular location">
    <subcellularLocation>
        <location evidence="2">Membrane</location>
    </subcellularLocation>
</comment>
<keyword evidence="6" id="KW-0547">Nucleotide-binding</keyword>
<evidence type="ECO:0000256" key="6">
    <source>
        <dbReference type="ARBA" id="ARBA00022741"/>
    </source>
</evidence>
<keyword evidence="7" id="KW-0418">Kinase</keyword>
<dbReference type="GO" id="GO:0009927">
    <property type="term" value="F:histidine phosphotransfer kinase activity"/>
    <property type="evidence" value="ECO:0007669"/>
    <property type="project" value="TreeGrafter"/>
</dbReference>
<sequence length="1236" mass="133650">MDGLTRSYLALSGLAAASAYLTDERPAWLWAEDGRSIVWANASGAAFFGARSLHDLSQVSGLSRSPARPHIARIAASGSMERDSIERLRFYRGLRVMILTCFCRRMTLPGGGNAALIVAAEAPDFQQLAKEGPAHGLCRLLAGEQGSSFLVDRKGNTIASCGEMLPPDSEGVRDFIASGKRSPVFGSVAFGDKSHEAAAVALDDGNAIIVVCQQADTAELATDERTGADALTEEVTADPGIDDVWAEADASDDADWKTVKPVDVPAQAHADETEHTEDDYPAGEATAVNAEAPEESSDTVWATENIDEGTIAGTKFDVPHTAEELSGSNIVEITAPPKENDKSRFLLGLAGAYAPEREPPSEGFVFSRHGRPVRFAWKMDIDRRFTFISPEFEAVLGPQAADVVGRTWEEVAEHFGMDPDRDIAKALARRDTWSGRTVFWPVTGEALRVPVDMAALPAFDRRRVFEGFRGFGVCRGADATEDPEGSGLNLAWSGPSDEITGDKGETAFVAPPDDEANELPSLEADPLPDERPIEPETVVEESHPIPLDAEENQGGGGKVHASEDDGATQDTFDAEARPQEPEARAEEPAGNQNESLEAQVYEAEAAARVIYQEDASRLSKPEREAFAKIAETLGANKERADAGIMGARDEGPEEIFEDESDESPGREDLETVKTEAATQAVQATDTGMQEPPLFDPDETEGRATQAGNELEDGAELTAYHEAETAAENGAPVSVEPGAIDRKLLDRLPIGVAIIREPDVLYVNRAFLALLGHQDLGELNRAGGLEALFAEPEDWPSTDSEEKTFERTMRVRLADGGTKPVKARLHAVPWGEGHALMMSLLDRHDPLQEAAFDQLHMAQTALGEAEQQIAELDTVLETATDGVLVLDDQATVLKVNRSAEALFDAAREDMVGASLMEYLAPESHRDARDYIEGLAKNGVASVLNDGREVIGRVRNGGLIPLFMTLGRIGSDPDTPRFCAVLRDITQWKKAEEELTDAKRQAENASSQKSDFLAKISHEIRTPLNAIIGFSEVMMEERFGPIGNDRYKEYLRDIHTSGSHLMSLINDLLDLSKIEAGKLDLTFEAVSANDIIRECVALMQPQANRERVIIRASLPGSVPNIVADGRSVRQVILNLLSNAIKFNQPGGQVIVSSALEDTGEVVLRVRDTGIGMSSKDLQMALEPFRQLHTARHGGGTGLGLPLTKALVEANRAAFRIDSEPSHGTLVEITFPPQRVLAE</sequence>
<dbReference type="InterPro" id="IPR004358">
    <property type="entry name" value="Sig_transdc_His_kin-like_C"/>
</dbReference>
<evidence type="ECO:0000256" key="5">
    <source>
        <dbReference type="ARBA" id="ARBA00022679"/>
    </source>
</evidence>
<dbReference type="Gene3D" id="3.30.565.10">
    <property type="entry name" value="Histidine kinase-like ATPase, C-terminal domain"/>
    <property type="match status" value="1"/>
</dbReference>
<keyword evidence="5" id="KW-0808">Transferase</keyword>
<dbReference type="GO" id="GO:0005886">
    <property type="term" value="C:plasma membrane"/>
    <property type="evidence" value="ECO:0007669"/>
    <property type="project" value="TreeGrafter"/>
</dbReference>
<evidence type="ECO:0000256" key="3">
    <source>
        <dbReference type="ARBA" id="ARBA00012438"/>
    </source>
</evidence>
<comment type="caution">
    <text evidence="14">The sequence shown here is derived from an EMBL/GenBank/DDBJ whole genome shotgun (WGS) entry which is preliminary data.</text>
</comment>
<dbReference type="Gene3D" id="1.10.287.130">
    <property type="match status" value="1"/>
</dbReference>
<keyword evidence="15" id="KW-1185">Reference proteome</keyword>
<dbReference type="Pfam" id="PF00512">
    <property type="entry name" value="HisKA"/>
    <property type="match status" value="1"/>
</dbReference>
<evidence type="ECO:0000313" key="14">
    <source>
        <dbReference type="EMBL" id="MXN66234.1"/>
    </source>
</evidence>
<dbReference type="PROSITE" id="PS50109">
    <property type="entry name" value="HIS_KIN"/>
    <property type="match status" value="1"/>
</dbReference>
<dbReference type="Pfam" id="PF02518">
    <property type="entry name" value="HATPase_c"/>
    <property type="match status" value="1"/>
</dbReference>
<dbReference type="InterPro" id="IPR013767">
    <property type="entry name" value="PAS_fold"/>
</dbReference>
<evidence type="ECO:0000256" key="4">
    <source>
        <dbReference type="ARBA" id="ARBA00022553"/>
    </source>
</evidence>
<dbReference type="AlphaFoldDB" id="A0A7X3LW68"/>
<dbReference type="PANTHER" id="PTHR43047:SF72">
    <property type="entry name" value="OSMOSENSING HISTIDINE PROTEIN KINASE SLN1"/>
    <property type="match status" value="1"/>
</dbReference>
<feature type="domain" description="PAS" evidence="13">
    <location>
        <begin position="867"/>
        <end position="937"/>
    </location>
</feature>
<keyword evidence="4" id="KW-0597">Phosphoprotein</keyword>
<dbReference type="GO" id="GO:0005524">
    <property type="term" value="F:ATP binding"/>
    <property type="evidence" value="ECO:0007669"/>
    <property type="project" value="UniProtKB-KW"/>
</dbReference>
<dbReference type="NCBIfam" id="TIGR00229">
    <property type="entry name" value="sensory_box"/>
    <property type="match status" value="1"/>
</dbReference>
<protein>
    <recommendedName>
        <fullName evidence="3">histidine kinase</fullName>
        <ecNumber evidence="3">2.7.13.3</ecNumber>
    </recommendedName>
</protein>
<dbReference type="CDD" id="cd00130">
    <property type="entry name" value="PAS"/>
    <property type="match status" value="1"/>
</dbReference>
<dbReference type="FunFam" id="1.10.287.130:FF:000038">
    <property type="entry name" value="Sensory transduction histidine kinase"/>
    <property type="match status" value="1"/>
</dbReference>
<dbReference type="GO" id="GO:0006355">
    <property type="term" value="P:regulation of DNA-templated transcription"/>
    <property type="evidence" value="ECO:0007669"/>
    <property type="project" value="InterPro"/>
</dbReference>
<dbReference type="PROSITE" id="PS50112">
    <property type="entry name" value="PAS"/>
    <property type="match status" value="1"/>
</dbReference>
<dbReference type="SMART" id="SM00091">
    <property type="entry name" value="PAS"/>
    <property type="match status" value="2"/>
</dbReference>
<evidence type="ECO:0000256" key="11">
    <source>
        <dbReference type="SAM" id="MobiDB-lite"/>
    </source>
</evidence>
<dbReference type="InterPro" id="IPR000014">
    <property type="entry name" value="PAS"/>
</dbReference>
<evidence type="ECO:0000313" key="15">
    <source>
        <dbReference type="Proteomes" id="UP000433101"/>
    </source>
</evidence>
<dbReference type="SMART" id="SM00387">
    <property type="entry name" value="HATPase_c"/>
    <property type="match status" value="1"/>
</dbReference>
<feature type="compositionally biased region" description="Basic and acidic residues" evidence="11">
    <location>
        <begin position="574"/>
        <end position="587"/>
    </location>
</feature>
<dbReference type="InterPro" id="IPR005467">
    <property type="entry name" value="His_kinase_dom"/>
</dbReference>
<comment type="catalytic activity">
    <reaction evidence="1">
        <text>ATP + protein L-histidine = ADP + protein N-phospho-L-histidine.</text>
        <dbReference type="EC" id="2.7.13.3"/>
    </reaction>
</comment>
<evidence type="ECO:0000256" key="7">
    <source>
        <dbReference type="ARBA" id="ARBA00022777"/>
    </source>
</evidence>